<organism evidence="2 3">
    <name type="scientific">Desmophyllum pertusum</name>
    <dbReference type="NCBI Taxonomy" id="174260"/>
    <lineage>
        <taxon>Eukaryota</taxon>
        <taxon>Metazoa</taxon>
        <taxon>Cnidaria</taxon>
        <taxon>Anthozoa</taxon>
        <taxon>Hexacorallia</taxon>
        <taxon>Scleractinia</taxon>
        <taxon>Caryophylliina</taxon>
        <taxon>Caryophylliidae</taxon>
        <taxon>Desmophyllum</taxon>
    </lineage>
</organism>
<sequence length="136" mass="15293">MAEHAQSTEEAASNFPRDHQESSHQRSGADFVDNVQLRCKSIVERVRLINQSVDVIGKEHVFNGCGVSSQSYNLRLLRNLPTKFNTDTKQAPCQETLACVEEKTLESNDKTAEHPAKPVSLNDSVEETGRAIFHRW</sequence>
<keyword evidence="3" id="KW-1185">Reference proteome</keyword>
<evidence type="ECO:0000256" key="1">
    <source>
        <dbReference type="SAM" id="MobiDB-lite"/>
    </source>
</evidence>
<evidence type="ECO:0000313" key="3">
    <source>
        <dbReference type="Proteomes" id="UP001163046"/>
    </source>
</evidence>
<comment type="caution">
    <text evidence="2">The sequence shown here is derived from an EMBL/GenBank/DDBJ whole genome shotgun (WGS) entry which is preliminary data.</text>
</comment>
<evidence type="ECO:0000313" key="2">
    <source>
        <dbReference type="EMBL" id="KAJ7357402.1"/>
    </source>
</evidence>
<name>A0A9W9YPF9_9CNID</name>
<feature type="region of interest" description="Disordered" evidence="1">
    <location>
        <begin position="1"/>
        <end position="29"/>
    </location>
</feature>
<dbReference type="AlphaFoldDB" id="A0A9W9YPF9"/>
<protein>
    <submittedName>
        <fullName evidence="2">Uncharacterized protein</fullName>
    </submittedName>
</protein>
<dbReference type="Proteomes" id="UP001163046">
    <property type="component" value="Unassembled WGS sequence"/>
</dbReference>
<gene>
    <name evidence="2" type="ORF">OS493_024913</name>
</gene>
<dbReference type="EMBL" id="MU827321">
    <property type="protein sequence ID" value="KAJ7357402.1"/>
    <property type="molecule type" value="Genomic_DNA"/>
</dbReference>
<accession>A0A9W9YPF9</accession>
<reference evidence="2" key="1">
    <citation type="submission" date="2023-01" db="EMBL/GenBank/DDBJ databases">
        <title>Genome assembly of the deep-sea coral Lophelia pertusa.</title>
        <authorList>
            <person name="Herrera S."/>
            <person name="Cordes E."/>
        </authorList>
    </citation>
    <scope>NUCLEOTIDE SEQUENCE</scope>
    <source>
        <strain evidence="2">USNM1676648</strain>
        <tissue evidence="2">Polyp</tissue>
    </source>
</reference>
<proteinExistence type="predicted"/>